<organism evidence="2 3">
    <name type="scientific">Steinernema carpocapsae</name>
    <name type="common">Entomopathogenic nematode</name>
    <dbReference type="NCBI Taxonomy" id="34508"/>
    <lineage>
        <taxon>Eukaryota</taxon>
        <taxon>Metazoa</taxon>
        <taxon>Ecdysozoa</taxon>
        <taxon>Nematoda</taxon>
        <taxon>Chromadorea</taxon>
        <taxon>Rhabditida</taxon>
        <taxon>Tylenchina</taxon>
        <taxon>Panagrolaimomorpha</taxon>
        <taxon>Strongyloidoidea</taxon>
        <taxon>Steinernematidae</taxon>
        <taxon>Steinernema</taxon>
    </lineage>
</organism>
<feature type="region of interest" description="Disordered" evidence="1">
    <location>
        <begin position="32"/>
        <end position="81"/>
    </location>
</feature>
<proteinExistence type="predicted"/>
<reference evidence="2 3" key="2">
    <citation type="journal article" date="2019" name="G3 (Bethesda)">
        <title>Hybrid Assembly of the Genome of the Entomopathogenic Nematode Steinernema carpocapsae Identifies the X-Chromosome.</title>
        <authorList>
            <person name="Serra L."/>
            <person name="Macchietto M."/>
            <person name="Macias-Munoz A."/>
            <person name="McGill C.J."/>
            <person name="Rodriguez I.M."/>
            <person name="Rodriguez B."/>
            <person name="Murad R."/>
            <person name="Mortazavi A."/>
        </authorList>
    </citation>
    <scope>NUCLEOTIDE SEQUENCE [LARGE SCALE GENOMIC DNA]</scope>
    <source>
        <strain evidence="2 3">ALL</strain>
    </source>
</reference>
<sequence length="81" mass="9351">MNCPWYELSLRPSNASSSQVVVDLITNEQDHALLGPRPRHDELELERNGREREERLKEGLRPLPHPDPRGAASTKTRRKSR</sequence>
<protein>
    <submittedName>
        <fullName evidence="2">Uncharacterized protein</fullName>
    </submittedName>
</protein>
<evidence type="ECO:0000313" key="2">
    <source>
        <dbReference type="EMBL" id="TMS39061.1"/>
    </source>
</evidence>
<dbReference type="EMBL" id="CM016762">
    <property type="protein sequence ID" value="TMS39061.1"/>
    <property type="molecule type" value="Genomic_DNA"/>
</dbReference>
<dbReference type="AlphaFoldDB" id="A0A4U8UZR9"/>
<comment type="caution">
    <text evidence="2">The sequence shown here is derived from an EMBL/GenBank/DDBJ whole genome shotgun (WGS) entry which is preliminary data.</text>
</comment>
<evidence type="ECO:0000256" key="1">
    <source>
        <dbReference type="SAM" id="MobiDB-lite"/>
    </source>
</evidence>
<evidence type="ECO:0000313" key="3">
    <source>
        <dbReference type="Proteomes" id="UP000298663"/>
    </source>
</evidence>
<gene>
    <name evidence="2" type="ORF">L596_005648</name>
</gene>
<reference evidence="2 3" key="1">
    <citation type="journal article" date="2015" name="Genome Biol.">
        <title>Comparative genomics of Steinernema reveals deeply conserved gene regulatory networks.</title>
        <authorList>
            <person name="Dillman A.R."/>
            <person name="Macchietto M."/>
            <person name="Porter C.F."/>
            <person name="Rogers A."/>
            <person name="Williams B."/>
            <person name="Antoshechkin I."/>
            <person name="Lee M.M."/>
            <person name="Goodwin Z."/>
            <person name="Lu X."/>
            <person name="Lewis E.E."/>
            <person name="Goodrich-Blair H."/>
            <person name="Stock S.P."/>
            <person name="Adams B.J."/>
            <person name="Sternberg P.W."/>
            <person name="Mortazavi A."/>
        </authorList>
    </citation>
    <scope>NUCLEOTIDE SEQUENCE [LARGE SCALE GENOMIC DNA]</scope>
    <source>
        <strain evidence="2 3">ALL</strain>
    </source>
</reference>
<dbReference type="Proteomes" id="UP000298663">
    <property type="component" value="Chromosome X"/>
</dbReference>
<accession>A0A4U8UZR9</accession>
<feature type="compositionally biased region" description="Basic and acidic residues" evidence="1">
    <location>
        <begin position="38"/>
        <end position="68"/>
    </location>
</feature>
<dbReference type="EMBL" id="AZBU02000001">
    <property type="protein sequence ID" value="TMS39061.1"/>
    <property type="molecule type" value="Genomic_DNA"/>
</dbReference>
<keyword evidence="3" id="KW-1185">Reference proteome</keyword>
<name>A0A4U8UZR9_STECR</name>